<comment type="caution">
    <text evidence="2">The sequence shown here is derived from an EMBL/GenBank/DDBJ whole genome shotgun (WGS) entry which is preliminary data.</text>
</comment>
<accession>V4HCT6</accession>
<organism evidence="2 3">
    <name type="scientific">Candidatus Halobonum tyrrellensis G22</name>
    <dbReference type="NCBI Taxonomy" id="1324957"/>
    <lineage>
        <taxon>Archaea</taxon>
        <taxon>Methanobacteriati</taxon>
        <taxon>Methanobacteriota</taxon>
        <taxon>Stenosarchaea group</taxon>
        <taxon>Halobacteria</taxon>
        <taxon>Halobacteriales</taxon>
        <taxon>Haloferacaceae</taxon>
        <taxon>Candidatus Halobonum</taxon>
    </lineage>
</organism>
<evidence type="ECO:0000313" key="2">
    <source>
        <dbReference type="EMBL" id="ESP88525.1"/>
    </source>
</evidence>
<dbReference type="OrthoDB" id="228403at2157"/>
<dbReference type="RefSeq" id="WP_023394324.1">
    <property type="nucleotide sequence ID" value="NZ_ASGZ01000028.1"/>
</dbReference>
<reference evidence="2 3" key="1">
    <citation type="journal article" date="2013" name="Genome Announc.">
        <title>Draft Genome Sequence of 'Candidatus Halobonum tyrrellensis' Strain G22, Isolated from the Hypersaline Waters of Lake Tyrrell, Australia.</title>
        <authorList>
            <person name="Ugalde J.A."/>
            <person name="Narasingarao P."/>
            <person name="Kuo S."/>
            <person name="Podell S."/>
            <person name="Allen E.E."/>
        </authorList>
    </citation>
    <scope>NUCLEOTIDE SEQUENCE [LARGE SCALE GENOMIC DNA]</scope>
    <source>
        <strain evidence="2 3">G22</strain>
    </source>
</reference>
<gene>
    <name evidence="2" type="ORF">K933_08697</name>
</gene>
<feature type="region of interest" description="Disordered" evidence="1">
    <location>
        <begin position="1"/>
        <end position="20"/>
    </location>
</feature>
<sequence>MGWERAETDAAGDEWEREDGHATIRLRERTDGGFVVRLDRLTQAPEGSAYRRETAPDREAAEALAAEWRDAFDVAE</sequence>
<dbReference type="eggNOG" id="arCOG09260">
    <property type="taxonomic scope" value="Archaea"/>
</dbReference>
<proteinExistence type="predicted"/>
<dbReference type="Proteomes" id="UP000017840">
    <property type="component" value="Unassembled WGS sequence"/>
</dbReference>
<dbReference type="InterPro" id="IPR055965">
    <property type="entry name" value="DUF7543"/>
</dbReference>
<evidence type="ECO:0000256" key="1">
    <source>
        <dbReference type="SAM" id="MobiDB-lite"/>
    </source>
</evidence>
<dbReference type="Pfam" id="PF24399">
    <property type="entry name" value="DUF7543"/>
    <property type="match status" value="1"/>
</dbReference>
<dbReference type="EMBL" id="ASGZ01000028">
    <property type="protein sequence ID" value="ESP88525.1"/>
    <property type="molecule type" value="Genomic_DNA"/>
</dbReference>
<name>V4HCT6_9EURY</name>
<dbReference type="AlphaFoldDB" id="V4HCT6"/>
<protein>
    <submittedName>
        <fullName evidence="2">Uncharacterized protein</fullName>
    </submittedName>
</protein>
<keyword evidence="3" id="KW-1185">Reference proteome</keyword>
<evidence type="ECO:0000313" key="3">
    <source>
        <dbReference type="Proteomes" id="UP000017840"/>
    </source>
</evidence>